<evidence type="ECO:0000313" key="3">
    <source>
        <dbReference type="Proteomes" id="UP000187735"/>
    </source>
</evidence>
<dbReference type="Proteomes" id="UP000187735">
    <property type="component" value="Chromosome"/>
</dbReference>
<dbReference type="Pfam" id="PF21781">
    <property type="entry name" value="DUF6876"/>
    <property type="match status" value="1"/>
</dbReference>
<keyword evidence="3" id="KW-1185">Reference proteome</keyword>
<gene>
    <name evidence="2" type="ORF">Fuma_04163</name>
</gene>
<accession>A0A1P8WKG0</accession>
<reference evidence="2 3" key="1">
    <citation type="journal article" date="2016" name="Front. Microbiol.">
        <title>Fuerstia marisgermanicae gen. nov., sp. nov., an Unusual Member of the Phylum Planctomycetes from the German Wadden Sea.</title>
        <authorList>
            <person name="Kohn T."/>
            <person name="Heuer A."/>
            <person name="Jogler M."/>
            <person name="Vollmers J."/>
            <person name="Boedeker C."/>
            <person name="Bunk B."/>
            <person name="Rast P."/>
            <person name="Borchert D."/>
            <person name="Glockner I."/>
            <person name="Freese H.M."/>
            <person name="Klenk H.P."/>
            <person name="Overmann J."/>
            <person name="Kaster A.K."/>
            <person name="Rohde M."/>
            <person name="Wiegand S."/>
            <person name="Jogler C."/>
        </authorList>
    </citation>
    <scope>NUCLEOTIDE SEQUENCE [LARGE SCALE GENOMIC DNA]</scope>
    <source>
        <strain evidence="2 3">NH11</strain>
    </source>
</reference>
<organism evidence="2 3">
    <name type="scientific">Fuerstiella marisgermanici</name>
    <dbReference type="NCBI Taxonomy" id="1891926"/>
    <lineage>
        <taxon>Bacteria</taxon>
        <taxon>Pseudomonadati</taxon>
        <taxon>Planctomycetota</taxon>
        <taxon>Planctomycetia</taxon>
        <taxon>Planctomycetales</taxon>
        <taxon>Planctomycetaceae</taxon>
        <taxon>Fuerstiella</taxon>
    </lineage>
</organism>
<dbReference type="AlphaFoldDB" id="A0A1P8WKG0"/>
<dbReference type="KEGG" id="fmr:Fuma_04163"/>
<evidence type="ECO:0000313" key="2">
    <source>
        <dbReference type="EMBL" id="APZ94531.1"/>
    </source>
</evidence>
<dbReference type="EMBL" id="CP017641">
    <property type="protein sequence ID" value="APZ94531.1"/>
    <property type="molecule type" value="Genomic_DNA"/>
</dbReference>
<name>A0A1P8WKG0_9PLAN</name>
<dbReference type="RefSeq" id="WP_077025816.1">
    <property type="nucleotide sequence ID" value="NZ_CP017641.1"/>
</dbReference>
<feature type="domain" description="DUF6876" evidence="1">
    <location>
        <begin position="12"/>
        <end position="139"/>
    </location>
</feature>
<sequence>MSDQSQQQLAHELKTNLPHFTGDCERFRHALNRHVIYTPGVQYLAQTAGAWWLVDAIASHIGSAAFQRAVRTDPRIQDLHFWRLDVSDDDSALLTARADSDLPAFITQQIPFTDFPLPAIDIWVGYDGQYFTVYLPSEH</sequence>
<evidence type="ECO:0000259" key="1">
    <source>
        <dbReference type="Pfam" id="PF21781"/>
    </source>
</evidence>
<protein>
    <recommendedName>
        <fullName evidence="1">DUF6876 domain-containing protein</fullName>
    </recommendedName>
</protein>
<dbReference type="InterPro" id="IPR049241">
    <property type="entry name" value="DUF6876"/>
</dbReference>
<proteinExistence type="predicted"/>
<dbReference type="OrthoDB" id="1255124at2"/>